<dbReference type="CDD" id="cd06170">
    <property type="entry name" value="LuxR_C_like"/>
    <property type="match status" value="1"/>
</dbReference>
<feature type="domain" description="HTH luxR-type" evidence="4">
    <location>
        <begin position="858"/>
        <end position="923"/>
    </location>
</feature>
<dbReference type="PRINTS" id="PR00038">
    <property type="entry name" value="HTHLUXR"/>
</dbReference>
<dbReference type="PANTHER" id="PTHR16305:SF28">
    <property type="entry name" value="GUANYLATE CYCLASE DOMAIN-CONTAINING PROTEIN"/>
    <property type="match status" value="1"/>
</dbReference>
<name>A0A428ZEQ9_KIBAR</name>
<evidence type="ECO:0000313" key="6">
    <source>
        <dbReference type="Proteomes" id="UP000287547"/>
    </source>
</evidence>
<dbReference type="PANTHER" id="PTHR16305">
    <property type="entry name" value="TESTICULAR SOLUBLE ADENYLYL CYCLASE"/>
    <property type="match status" value="1"/>
</dbReference>
<dbReference type="EMBL" id="QHKI01000008">
    <property type="protein sequence ID" value="RSM86567.1"/>
    <property type="molecule type" value="Genomic_DNA"/>
</dbReference>
<dbReference type="Proteomes" id="UP000287547">
    <property type="component" value="Unassembled WGS sequence"/>
</dbReference>
<protein>
    <submittedName>
        <fullName evidence="5">LuxR family transcriptional regulator</fullName>
    </submittedName>
</protein>
<dbReference type="GO" id="GO:0005524">
    <property type="term" value="F:ATP binding"/>
    <property type="evidence" value="ECO:0007669"/>
    <property type="project" value="UniProtKB-KW"/>
</dbReference>
<accession>A0A428ZEQ9</accession>
<comment type="caution">
    <text evidence="5">The sequence shown here is derived from an EMBL/GenBank/DDBJ whole genome shotgun (WGS) entry which is preliminary data.</text>
</comment>
<reference evidence="5 6" key="1">
    <citation type="submission" date="2018-05" db="EMBL/GenBank/DDBJ databases">
        <title>Evolution of GPA BGCs.</title>
        <authorList>
            <person name="Waglechner N."/>
            <person name="Wright G.D."/>
        </authorList>
    </citation>
    <scope>NUCLEOTIDE SEQUENCE [LARGE SCALE GENOMIC DNA]</scope>
    <source>
        <strain evidence="5 6">A82846</strain>
    </source>
</reference>
<dbReference type="SUPFAM" id="SSF48452">
    <property type="entry name" value="TPR-like"/>
    <property type="match status" value="1"/>
</dbReference>
<keyword evidence="1" id="KW-0547">Nucleotide-binding</keyword>
<feature type="region of interest" description="Disordered" evidence="3">
    <location>
        <begin position="1"/>
        <end position="33"/>
    </location>
</feature>
<evidence type="ECO:0000256" key="3">
    <source>
        <dbReference type="SAM" id="MobiDB-lite"/>
    </source>
</evidence>
<dbReference type="AlphaFoldDB" id="A0A428ZEQ9"/>
<dbReference type="GO" id="GO:0006355">
    <property type="term" value="P:regulation of DNA-templated transcription"/>
    <property type="evidence" value="ECO:0007669"/>
    <property type="project" value="InterPro"/>
</dbReference>
<dbReference type="InterPro" id="IPR041664">
    <property type="entry name" value="AAA_16"/>
</dbReference>
<dbReference type="InterPro" id="IPR036388">
    <property type="entry name" value="WH-like_DNA-bd_sf"/>
</dbReference>
<sequence>MRACQEVSGGAALSRSVSVPRPGTELRPGGDTEGVDLPIVGRADELAQLRAALLAASAGSGRLVLVSGDAGIGKTRLASAVADMAAEYDVPVARGYAVDDPGMPPLWPWRRLARDVPSLGEALAVDAALGSASARFAMFTDVTDALADAAKAGLVVVLEDLHWADRTSLRLLTHLAGELAGTKLLVLGTFRDADGTPLAEHLPDLLRANTTKSMRLAGLSTQDIAQWLRLAAMDADMAEQLEAKTNGNPLYVRMLVDCGHDLSGHPELRRLVLARVPEQAKELLGAASVLGEEIDLPLLTKVSGVREECVGELLDAAVRAGILRALPSISFVHALVRDALYEQLAPSQRMALHQRAAEVLSETGPPGPVANHWRLAGDIEKTVHWARKAAASAIEELAYDEAVEFARLALQFPDARLTLELAKAEYLAGNINASLEHCEQAARLDPDLVAEAALVNTGLGDLTTISTVDRLCAQALRREQPDAIRARLLAQRAIAMVGPGTSPGLARELSAQALALAEASGDPDALMDGLHARHFTLCAPQFLAERRKIARRACDLGETPEQPLAALWGHVWLVDAAFQSGDLDEVEREIRQIERFAATRQHALAWWHATRLRATHAALIGDIERGQELNEATRKIATRIDIHAEGGLYYAYRHQIALLRGVLDKDEGQMMLRILAEIRDVLLARLCIPMTYALIGDLASARATFEEFRHLPAKLQIAPQWSAALQMIGGAAIMLDDTETADAVYHVFSPLEPDYMTDGGGAVFCAGASPRLVGELALATGRIAEAIDQFRLGIEMNGRIGARPFLALSKLGLAQALLRRGEHGDVPEVRKLAAEAAAEFRRLDMPKPLATADALLREAGNASPLSRRESEVAELIGQALSNKQIAERLVLSERTVESHVRSILNKLGYTTRTEIATWNLRSQ</sequence>
<dbReference type="SUPFAM" id="SSF46894">
    <property type="entry name" value="C-terminal effector domain of the bipartite response regulators"/>
    <property type="match status" value="1"/>
</dbReference>
<dbReference type="Gene3D" id="3.40.50.300">
    <property type="entry name" value="P-loop containing nucleotide triphosphate hydrolases"/>
    <property type="match status" value="1"/>
</dbReference>
<evidence type="ECO:0000256" key="1">
    <source>
        <dbReference type="ARBA" id="ARBA00022741"/>
    </source>
</evidence>
<dbReference type="InterPro" id="IPR011990">
    <property type="entry name" value="TPR-like_helical_dom_sf"/>
</dbReference>
<dbReference type="GO" id="GO:0004016">
    <property type="term" value="F:adenylate cyclase activity"/>
    <property type="evidence" value="ECO:0007669"/>
    <property type="project" value="TreeGrafter"/>
</dbReference>
<evidence type="ECO:0000313" key="5">
    <source>
        <dbReference type="EMBL" id="RSM86567.1"/>
    </source>
</evidence>
<dbReference type="GO" id="GO:0005737">
    <property type="term" value="C:cytoplasm"/>
    <property type="evidence" value="ECO:0007669"/>
    <property type="project" value="TreeGrafter"/>
</dbReference>
<dbReference type="OrthoDB" id="3543649at2"/>
<dbReference type="PROSITE" id="PS50043">
    <property type="entry name" value="HTH_LUXR_2"/>
    <property type="match status" value="1"/>
</dbReference>
<dbReference type="Pfam" id="PF00196">
    <property type="entry name" value="GerE"/>
    <property type="match status" value="1"/>
</dbReference>
<dbReference type="InterPro" id="IPR000792">
    <property type="entry name" value="Tscrpt_reg_LuxR_C"/>
</dbReference>
<dbReference type="GO" id="GO:0003677">
    <property type="term" value="F:DNA binding"/>
    <property type="evidence" value="ECO:0007669"/>
    <property type="project" value="InterPro"/>
</dbReference>
<evidence type="ECO:0000259" key="4">
    <source>
        <dbReference type="PROSITE" id="PS50043"/>
    </source>
</evidence>
<organism evidence="5 6">
    <name type="scientific">Kibdelosporangium aridum</name>
    <dbReference type="NCBI Taxonomy" id="2030"/>
    <lineage>
        <taxon>Bacteria</taxon>
        <taxon>Bacillati</taxon>
        <taxon>Actinomycetota</taxon>
        <taxon>Actinomycetes</taxon>
        <taxon>Pseudonocardiales</taxon>
        <taxon>Pseudonocardiaceae</taxon>
        <taxon>Kibdelosporangium</taxon>
    </lineage>
</organism>
<evidence type="ECO:0000256" key="2">
    <source>
        <dbReference type="ARBA" id="ARBA00022840"/>
    </source>
</evidence>
<dbReference type="Gene3D" id="1.10.10.10">
    <property type="entry name" value="Winged helix-like DNA-binding domain superfamily/Winged helix DNA-binding domain"/>
    <property type="match status" value="1"/>
</dbReference>
<gene>
    <name evidence="5" type="ORF">DMH04_13010</name>
</gene>
<dbReference type="SUPFAM" id="SSF52540">
    <property type="entry name" value="P-loop containing nucleoside triphosphate hydrolases"/>
    <property type="match status" value="1"/>
</dbReference>
<proteinExistence type="predicted"/>
<dbReference type="SMART" id="SM00421">
    <property type="entry name" value="HTH_LUXR"/>
    <property type="match status" value="1"/>
</dbReference>
<keyword evidence="2" id="KW-0067">ATP-binding</keyword>
<dbReference type="InterPro" id="IPR016032">
    <property type="entry name" value="Sig_transdc_resp-reg_C-effctor"/>
</dbReference>
<dbReference type="Pfam" id="PF13191">
    <property type="entry name" value="AAA_16"/>
    <property type="match status" value="1"/>
</dbReference>
<dbReference type="InterPro" id="IPR027417">
    <property type="entry name" value="P-loop_NTPase"/>
</dbReference>